<dbReference type="AlphaFoldDB" id="A0A6G7YSY1"/>
<sequence>MGDGKVYDESTKVNATKGDVVLDGPDGVDLMMTPEAAERTAEELEKGAAAAAGQRRLAKYPHQPK</sequence>
<evidence type="ECO:0000313" key="3">
    <source>
        <dbReference type="Proteomes" id="UP000503222"/>
    </source>
</evidence>
<keyword evidence="3" id="KW-1185">Reference proteome</keyword>
<accession>A0A6G7YSY1</accession>
<feature type="compositionally biased region" description="Basic residues" evidence="1">
    <location>
        <begin position="56"/>
        <end position="65"/>
    </location>
</feature>
<name>A0A6G7YSY1_9SPHN</name>
<dbReference type="EMBL" id="CP049869">
    <property type="protein sequence ID" value="QIK79842.1"/>
    <property type="molecule type" value="Genomic_DNA"/>
</dbReference>
<feature type="compositionally biased region" description="Basic and acidic residues" evidence="1">
    <location>
        <begin position="1"/>
        <end position="11"/>
    </location>
</feature>
<feature type="region of interest" description="Disordered" evidence="1">
    <location>
        <begin position="1"/>
        <end position="20"/>
    </location>
</feature>
<evidence type="ECO:0000256" key="1">
    <source>
        <dbReference type="SAM" id="MobiDB-lite"/>
    </source>
</evidence>
<protein>
    <submittedName>
        <fullName evidence="2">Uncharacterized protein</fullName>
    </submittedName>
</protein>
<organism evidence="2 3">
    <name type="scientific">Sphingomonas piscis</name>
    <dbReference type="NCBI Taxonomy" id="2714943"/>
    <lineage>
        <taxon>Bacteria</taxon>
        <taxon>Pseudomonadati</taxon>
        <taxon>Pseudomonadota</taxon>
        <taxon>Alphaproteobacteria</taxon>
        <taxon>Sphingomonadales</taxon>
        <taxon>Sphingomonadaceae</taxon>
        <taxon>Sphingomonas</taxon>
    </lineage>
</organism>
<feature type="region of interest" description="Disordered" evidence="1">
    <location>
        <begin position="38"/>
        <end position="65"/>
    </location>
</feature>
<dbReference type="Proteomes" id="UP000503222">
    <property type="component" value="Chromosome"/>
</dbReference>
<reference evidence="2 3" key="1">
    <citation type="submission" date="2020-03" db="EMBL/GenBank/DDBJ databases">
        <title>Sphingomonas sp. nov., isolated from fish.</title>
        <authorList>
            <person name="Hyun D.-W."/>
            <person name="Bae J.-W."/>
        </authorList>
    </citation>
    <scope>NUCLEOTIDE SEQUENCE [LARGE SCALE GENOMIC DNA]</scope>
    <source>
        <strain evidence="2 3">HDW15B</strain>
    </source>
</reference>
<evidence type="ECO:0000313" key="2">
    <source>
        <dbReference type="EMBL" id="QIK79842.1"/>
    </source>
</evidence>
<gene>
    <name evidence="2" type="ORF">G7077_00625</name>
</gene>
<proteinExistence type="predicted"/>
<dbReference type="KEGG" id="spii:G7077_00625"/>